<dbReference type="Proteomes" id="UP001159364">
    <property type="component" value="Linkage Group LG04"/>
</dbReference>
<keyword evidence="1" id="KW-1133">Transmembrane helix</keyword>
<evidence type="ECO:0000313" key="3">
    <source>
        <dbReference type="Proteomes" id="UP001159364"/>
    </source>
</evidence>
<reference evidence="2 3" key="1">
    <citation type="submission" date="2021-09" db="EMBL/GenBank/DDBJ databases">
        <title>Genomic insights and catalytic innovation underlie evolution of tropane alkaloids biosynthesis.</title>
        <authorList>
            <person name="Wang Y.-J."/>
            <person name="Tian T."/>
            <person name="Huang J.-P."/>
            <person name="Huang S.-X."/>
        </authorList>
    </citation>
    <scope>NUCLEOTIDE SEQUENCE [LARGE SCALE GENOMIC DNA]</scope>
    <source>
        <strain evidence="2">KIB-2018</strain>
        <tissue evidence="2">Leaf</tissue>
    </source>
</reference>
<keyword evidence="3" id="KW-1185">Reference proteome</keyword>
<dbReference type="FunFam" id="3.90.550.50:FF:000026">
    <property type="entry name" value="Glycoprotein-N-acetylgalactosamine 3-beta-galactosyltransferase 1"/>
    <property type="match status" value="1"/>
</dbReference>
<feature type="transmembrane region" description="Helical" evidence="1">
    <location>
        <begin position="38"/>
        <end position="61"/>
    </location>
</feature>
<evidence type="ECO:0000256" key="1">
    <source>
        <dbReference type="SAM" id="Phobius"/>
    </source>
</evidence>
<organism evidence="2 3">
    <name type="scientific">Erythroxylum novogranatense</name>
    <dbReference type="NCBI Taxonomy" id="1862640"/>
    <lineage>
        <taxon>Eukaryota</taxon>
        <taxon>Viridiplantae</taxon>
        <taxon>Streptophyta</taxon>
        <taxon>Embryophyta</taxon>
        <taxon>Tracheophyta</taxon>
        <taxon>Spermatophyta</taxon>
        <taxon>Magnoliopsida</taxon>
        <taxon>eudicotyledons</taxon>
        <taxon>Gunneridae</taxon>
        <taxon>Pentapetalae</taxon>
        <taxon>rosids</taxon>
        <taxon>fabids</taxon>
        <taxon>Malpighiales</taxon>
        <taxon>Erythroxylaceae</taxon>
        <taxon>Erythroxylum</taxon>
    </lineage>
</organism>
<dbReference type="EMBL" id="JAIWQS010000004">
    <property type="protein sequence ID" value="KAJ8768465.1"/>
    <property type="molecule type" value="Genomic_DNA"/>
</dbReference>
<dbReference type="InterPro" id="IPR006740">
    <property type="entry name" value="DUF604"/>
</dbReference>
<sequence>MVMELTESFPSHKNNNTSSCRFPLLLARSRSRGRRRSYTGTAVVIVAALLVSTTAWLSLVFSSATAHRFHRFTKWDGSPRSTSTFPHITTDKPLFKNNKKAPSVPSVPLSFTRGRHTRLPSPGLNLNLSDSELGLTHIVFGIAGSSQLWKQRKEFVRLWWRPDNMRGHVWLEERVSDEDWDDSLPPIMISEDTSRFRYTNPTGHPSGLRIARIISESFRLGLPNVRWFVLGDDDTIFNVDNLVAVLSKYDPSEMVYVGGPSESHSANTYFSHSMAYGGGGIAISYPLADALSSILDKCLERYHKLYGSDDRLHACISELGLSLSREHGFHQWDIRGSAHGLLASHPIAPFVSIHHVEAVDPFYPGLTSLESLKLFTKAMKIDPISFLQRAICYDHSQHLSFSVSLGYVIQVFPTILHPHVIERSEKTYSAWNGISHRNEFDMDTRDPQRSICKRPILFFLKDVGRQGNCTLGSYARTRQKDYLKRRLFCFPRSPPLPFVKNIRVLGYPLRKNWHLAPRRPCCKLNQTNDELLTVSVEQCEQGSFGSFISLM</sequence>
<proteinExistence type="predicted"/>
<protein>
    <submittedName>
        <fullName evidence="2">Uncharacterized protein</fullName>
    </submittedName>
</protein>
<dbReference type="PANTHER" id="PTHR10811">
    <property type="entry name" value="FRINGE-RELATED"/>
    <property type="match status" value="1"/>
</dbReference>
<comment type="caution">
    <text evidence="2">The sequence shown here is derived from an EMBL/GenBank/DDBJ whole genome shotgun (WGS) entry which is preliminary data.</text>
</comment>
<keyword evidence="1" id="KW-0812">Transmembrane</keyword>
<name>A0AAV8TR53_9ROSI</name>
<dbReference type="Gene3D" id="3.90.550.50">
    <property type="match status" value="1"/>
</dbReference>
<dbReference type="Pfam" id="PF04646">
    <property type="entry name" value="DUF604"/>
    <property type="match status" value="1"/>
</dbReference>
<dbReference type="AlphaFoldDB" id="A0AAV8TR53"/>
<evidence type="ECO:0000313" key="2">
    <source>
        <dbReference type="EMBL" id="KAJ8768465.1"/>
    </source>
</evidence>
<keyword evidence="1" id="KW-0472">Membrane</keyword>
<gene>
    <name evidence="2" type="ORF">K2173_021618</name>
</gene>
<accession>A0AAV8TR53</accession>